<keyword evidence="13" id="KW-1185">Reference proteome</keyword>
<dbReference type="GO" id="GO:0032259">
    <property type="term" value="P:methylation"/>
    <property type="evidence" value="ECO:0007669"/>
    <property type="project" value="UniProtKB-KW"/>
</dbReference>
<comment type="caution">
    <text evidence="12">The sequence shown here is derived from an EMBL/GenBank/DDBJ whole genome shotgun (WGS) entry which is preliminary data.</text>
</comment>
<evidence type="ECO:0000256" key="7">
    <source>
        <dbReference type="ARBA" id="ARBA00049348"/>
    </source>
</evidence>
<dbReference type="InterPro" id="IPR036217">
    <property type="entry name" value="MethylDNA_cys_MeTrfase_DNAb"/>
</dbReference>
<evidence type="ECO:0000256" key="4">
    <source>
        <dbReference type="ARBA" id="ARBA00022679"/>
    </source>
</evidence>
<dbReference type="NCBIfam" id="TIGR00589">
    <property type="entry name" value="ogt"/>
    <property type="match status" value="1"/>
</dbReference>
<evidence type="ECO:0000256" key="6">
    <source>
        <dbReference type="ARBA" id="ARBA00023204"/>
    </source>
</evidence>
<comment type="catalytic activity">
    <reaction evidence="7 8">
        <text>a 6-O-methyl-2'-deoxyguanosine in DNA + L-cysteinyl-[protein] = S-methyl-L-cysteinyl-[protein] + a 2'-deoxyguanosine in DNA</text>
        <dbReference type="Rhea" id="RHEA:24000"/>
        <dbReference type="Rhea" id="RHEA-COMP:10131"/>
        <dbReference type="Rhea" id="RHEA-COMP:10132"/>
        <dbReference type="Rhea" id="RHEA-COMP:11367"/>
        <dbReference type="Rhea" id="RHEA-COMP:11368"/>
        <dbReference type="ChEBI" id="CHEBI:29950"/>
        <dbReference type="ChEBI" id="CHEBI:82612"/>
        <dbReference type="ChEBI" id="CHEBI:85445"/>
        <dbReference type="ChEBI" id="CHEBI:85448"/>
        <dbReference type="EC" id="2.1.1.63"/>
    </reaction>
</comment>
<sequence length="237" mass="25715">MMTKTMMTKLVTTSPNTPPATPPGTPVHAPERLDPLAGTGLQGRFSVAEADLTALRDRLSHRADEAELLDLAYRIVDSPVGRLLLVSGPRGLVRVAFESEGFSQVLSGLSERISPRLLHAPWKLEAVARELEEYFTGYRIRFDVPVDFILSSGFRLAVQRELPGIGYGQTATYRELAERLENPKAVRAVGTACATNPLPVVVPCHRVLRSDGSLGGYLGGLEAKTLLLDLEKENAAA</sequence>
<comment type="catalytic activity">
    <reaction evidence="1 8">
        <text>a 4-O-methyl-thymidine in DNA + L-cysteinyl-[protein] = a thymidine in DNA + S-methyl-L-cysteinyl-[protein]</text>
        <dbReference type="Rhea" id="RHEA:53428"/>
        <dbReference type="Rhea" id="RHEA-COMP:10131"/>
        <dbReference type="Rhea" id="RHEA-COMP:10132"/>
        <dbReference type="Rhea" id="RHEA-COMP:13555"/>
        <dbReference type="Rhea" id="RHEA-COMP:13556"/>
        <dbReference type="ChEBI" id="CHEBI:29950"/>
        <dbReference type="ChEBI" id="CHEBI:82612"/>
        <dbReference type="ChEBI" id="CHEBI:137386"/>
        <dbReference type="ChEBI" id="CHEBI:137387"/>
        <dbReference type="EC" id="2.1.1.63"/>
    </reaction>
</comment>
<keyword evidence="2 8" id="KW-0963">Cytoplasm</keyword>
<proteinExistence type="inferred from homology"/>
<evidence type="ECO:0000256" key="5">
    <source>
        <dbReference type="ARBA" id="ARBA00022763"/>
    </source>
</evidence>
<protein>
    <recommendedName>
        <fullName evidence="8">Methylated-DNA--protein-cysteine methyltransferase</fullName>
        <ecNumber evidence="8">2.1.1.63</ecNumber>
    </recommendedName>
    <alternativeName>
        <fullName evidence="8">6-O-methylguanine-DNA methyltransferase</fullName>
        <shortName evidence="8">MGMT</shortName>
    </alternativeName>
    <alternativeName>
        <fullName evidence="8">O-6-methylguanine-DNA-alkyltransferase</fullName>
    </alternativeName>
</protein>
<feature type="compositionally biased region" description="Pro residues" evidence="9">
    <location>
        <begin position="16"/>
        <end position="25"/>
    </location>
</feature>
<dbReference type="RefSeq" id="WP_344227022.1">
    <property type="nucleotide sequence ID" value="NZ_BAAALH010000001.1"/>
</dbReference>
<evidence type="ECO:0000313" key="12">
    <source>
        <dbReference type="EMBL" id="MFC4430124.1"/>
    </source>
</evidence>
<keyword evidence="5 8" id="KW-0227">DNA damage</keyword>
<dbReference type="SUPFAM" id="SSF53155">
    <property type="entry name" value="Methylated DNA-protein cysteine methyltransferase domain"/>
    <property type="match status" value="1"/>
</dbReference>
<evidence type="ECO:0000259" key="11">
    <source>
        <dbReference type="Pfam" id="PF02870"/>
    </source>
</evidence>
<dbReference type="InterPro" id="IPR001497">
    <property type="entry name" value="MethylDNA_cys_MeTrfase_AS"/>
</dbReference>
<keyword evidence="3 8" id="KW-0489">Methyltransferase</keyword>
<feature type="compositionally biased region" description="Low complexity" evidence="9">
    <location>
        <begin position="1"/>
        <end position="15"/>
    </location>
</feature>
<dbReference type="EMBL" id="JBHSEN010000002">
    <property type="protein sequence ID" value="MFC4430124.1"/>
    <property type="molecule type" value="Genomic_DNA"/>
</dbReference>
<evidence type="ECO:0000256" key="1">
    <source>
        <dbReference type="ARBA" id="ARBA00001286"/>
    </source>
</evidence>
<dbReference type="Proteomes" id="UP001595965">
    <property type="component" value="Unassembled WGS sequence"/>
</dbReference>
<evidence type="ECO:0000256" key="8">
    <source>
        <dbReference type="HAMAP-Rule" id="MF_00772"/>
    </source>
</evidence>
<feature type="region of interest" description="Disordered" evidence="9">
    <location>
        <begin position="1"/>
        <end position="29"/>
    </location>
</feature>
<dbReference type="InterPro" id="IPR014048">
    <property type="entry name" value="MethylDNA_cys_MeTrfase_DNA-bd"/>
</dbReference>
<evidence type="ECO:0000256" key="9">
    <source>
        <dbReference type="SAM" id="MobiDB-lite"/>
    </source>
</evidence>
<comment type="miscellaneous">
    <text evidence="8">This enzyme catalyzes only one turnover and therefore is not strictly catalytic. According to one definition, an enzyme is a biocatalyst that acts repeatedly and over many reaction cycles.</text>
</comment>
<dbReference type="CDD" id="cd06445">
    <property type="entry name" value="ATase"/>
    <property type="match status" value="1"/>
</dbReference>
<accession>A0ABV8XYY5</accession>
<evidence type="ECO:0000313" key="13">
    <source>
        <dbReference type="Proteomes" id="UP001595965"/>
    </source>
</evidence>
<dbReference type="InterPro" id="IPR023546">
    <property type="entry name" value="MGMT"/>
</dbReference>
<dbReference type="InterPro" id="IPR036388">
    <property type="entry name" value="WH-like_DNA-bd_sf"/>
</dbReference>
<dbReference type="PANTHER" id="PTHR10815">
    <property type="entry name" value="METHYLATED-DNA--PROTEIN-CYSTEINE METHYLTRANSFERASE"/>
    <property type="match status" value="1"/>
</dbReference>
<feature type="active site" description="Nucleophile; methyl group acceptor" evidence="8">
    <location>
        <position position="204"/>
    </location>
</feature>
<dbReference type="EC" id="2.1.1.63" evidence="8"/>
<evidence type="ECO:0000256" key="2">
    <source>
        <dbReference type="ARBA" id="ARBA00022490"/>
    </source>
</evidence>
<gene>
    <name evidence="12" type="ORF">ACFO0K_10560</name>
</gene>
<evidence type="ECO:0000256" key="3">
    <source>
        <dbReference type="ARBA" id="ARBA00022603"/>
    </source>
</evidence>
<dbReference type="InterPro" id="IPR036631">
    <property type="entry name" value="MGMT_N_sf"/>
</dbReference>
<keyword evidence="4 8" id="KW-0808">Transferase</keyword>
<keyword evidence="6 8" id="KW-0234">DNA repair</keyword>
<comment type="function">
    <text evidence="8">Involved in the cellular defense against the biological effects of O6-methylguanine (O6-MeG) and O4-methylthymine (O4-MeT) in DNA. Repairs the methylated nucleobase in DNA by stoichiometrically transferring the methyl group to a cysteine residue in the enzyme. This is a suicide reaction: the enzyme is irreversibly inactivated.</text>
</comment>
<organism evidence="12 13">
    <name type="scientific">Citricoccus alkalitolerans</name>
    <dbReference type="NCBI Taxonomy" id="246603"/>
    <lineage>
        <taxon>Bacteria</taxon>
        <taxon>Bacillati</taxon>
        <taxon>Actinomycetota</taxon>
        <taxon>Actinomycetes</taxon>
        <taxon>Micrococcales</taxon>
        <taxon>Micrococcaceae</taxon>
        <taxon>Citricoccus</taxon>
    </lineage>
</organism>
<dbReference type="GO" id="GO:0003908">
    <property type="term" value="F:methylated-DNA-[protein]-cysteine S-methyltransferase activity"/>
    <property type="evidence" value="ECO:0007669"/>
    <property type="project" value="UniProtKB-EC"/>
</dbReference>
<dbReference type="InterPro" id="IPR008332">
    <property type="entry name" value="MethylG_MeTrfase_N"/>
</dbReference>
<dbReference type="Gene3D" id="3.30.160.70">
    <property type="entry name" value="Methylated DNA-protein cysteine methyltransferase domain"/>
    <property type="match status" value="1"/>
</dbReference>
<dbReference type="SUPFAM" id="SSF46767">
    <property type="entry name" value="Methylated DNA-protein cysteine methyltransferase, C-terminal domain"/>
    <property type="match status" value="1"/>
</dbReference>
<feature type="domain" description="Methylated-DNA-[protein]-cysteine S-methyltransferase DNA binding" evidence="10">
    <location>
        <begin position="154"/>
        <end position="232"/>
    </location>
</feature>
<dbReference type="Pfam" id="PF01035">
    <property type="entry name" value="DNA_binding_1"/>
    <property type="match status" value="1"/>
</dbReference>
<dbReference type="HAMAP" id="MF_00772">
    <property type="entry name" value="OGT"/>
    <property type="match status" value="1"/>
</dbReference>
<reference evidence="13" key="1">
    <citation type="journal article" date="2019" name="Int. J. Syst. Evol. Microbiol.">
        <title>The Global Catalogue of Microorganisms (GCM) 10K type strain sequencing project: providing services to taxonomists for standard genome sequencing and annotation.</title>
        <authorList>
            <consortium name="The Broad Institute Genomics Platform"/>
            <consortium name="The Broad Institute Genome Sequencing Center for Infectious Disease"/>
            <person name="Wu L."/>
            <person name="Ma J."/>
        </authorList>
    </citation>
    <scope>NUCLEOTIDE SEQUENCE [LARGE SCALE GENOMIC DNA]</scope>
    <source>
        <strain evidence="13">CGMCC 1.12125</strain>
    </source>
</reference>
<dbReference type="PANTHER" id="PTHR10815:SF5">
    <property type="entry name" value="METHYLATED-DNA--PROTEIN-CYSTEINE METHYLTRANSFERASE"/>
    <property type="match status" value="1"/>
</dbReference>
<dbReference type="PROSITE" id="PS00374">
    <property type="entry name" value="MGMT"/>
    <property type="match status" value="1"/>
</dbReference>
<dbReference type="Gene3D" id="1.10.10.10">
    <property type="entry name" value="Winged helix-like DNA-binding domain superfamily/Winged helix DNA-binding domain"/>
    <property type="match status" value="1"/>
</dbReference>
<dbReference type="Pfam" id="PF02870">
    <property type="entry name" value="Methyltransf_1N"/>
    <property type="match status" value="1"/>
</dbReference>
<comment type="similarity">
    <text evidence="8">Belongs to the MGMT family.</text>
</comment>
<evidence type="ECO:0000259" key="10">
    <source>
        <dbReference type="Pfam" id="PF01035"/>
    </source>
</evidence>
<comment type="subcellular location">
    <subcellularLocation>
        <location evidence="8">Cytoplasm</location>
    </subcellularLocation>
</comment>
<name>A0ABV8XYY5_9MICC</name>
<feature type="domain" description="Methylguanine DNA methyltransferase ribonuclease-like" evidence="11">
    <location>
        <begin position="72"/>
        <end position="148"/>
    </location>
</feature>